<evidence type="ECO:0000256" key="1">
    <source>
        <dbReference type="ARBA" id="ARBA00004418"/>
    </source>
</evidence>
<evidence type="ECO:0000256" key="2">
    <source>
        <dbReference type="ARBA" id="ARBA00010602"/>
    </source>
</evidence>
<proteinExistence type="inferred from homology"/>
<dbReference type="Gene3D" id="2.40.50.100">
    <property type="match status" value="1"/>
</dbReference>
<dbReference type="Pfam" id="PF25881">
    <property type="entry name" value="HH_YBHG"/>
    <property type="match status" value="1"/>
</dbReference>
<evidence type="ECO:0000256" key="5">
    <source>
        <dbReference type="ARBA" id="ARBA00023054"/>
    </source>
</evidence>
<dbReference type="GO" id="GO:0042597">
    <property type="term" value="C:periplasmic space"/>
    <property type="evidence" value="ECO:0007669"/>
    <property type="project" value="UniProtKB-SubCell"/>
</dbReference>
<evidence type="ECO:0000313" key="10">
    <source>
        <dbReference type="EMBL" id="KAA0892274.1"/>
    </source>
</evidence>
<evidence type="ECO:0000256" key="7">
    <source>
        <dbReference type="SAM" id="Phobius"/>
    </source>
</evidence>
<dbReference type="Pfam" id="PF25954">
    <property type="entry name" value="Beta-barrel_RND_2"/>
    <property type="match status" value="1"/>
</dbReference>
<dbReference type="Proteomes" id="UP000324298">
    <property type="component" value="Unassembled WGS sequence"/>
</dbReference>
<dbReference type="OrthoDB" id="9778236at2"/>
<organism evidence="10 11">
    <name type="scientific">Oryzomonas rubra</name>
    <dbReference type="NCBI Taxonomy" id="2509454"/>
    <lineage>
        <taxon>Bacteria</taxon>
        <taxon>Pseudomonadati</taxon>
        <taxon>Thermodesulfobacteriota</taxon>
        <taxon>Desulfuromonadia</taxon>
        <taxon>Geobacterales</taxon>
        <taxon>Geobacteraceae</taxon>
        <taxon>Oryzomonas</taxon>
    </lineage>
</organism>
<keyword evidence="11" id="KW-1185">Reference proteome</keyword>
<evidence type="ECO:0000313" key="11">
    <source>
        <dbReference type="Proteomes" id="UP000324298"/>
    </source>
</evidence>
<sequence length="339" mass="37124">MHWKKMIIAAVIVVVLAMTVFFVMRHRPEESGTLKVSGTMEVTSVELSFKVGGRLAQRLVDEGEMVTAGQLVARLEDDELKEDKNARAAEKRAAQAALADLQAGSRREEIAQAEAALARMRADAERLRKDALRSEALFKREVIPLKDLDAARAGRDTSAAAVREAEQHLKLLRIGPRPDAVRQAKSHVEAAEAGLALTETRLSQSTLTAPLAGLVLAKHAEQGEMLAVGAPVVTIGKMDDVWLRAYIPETEMGRVKVGQRARVTVDTWPGRVFEGTVSFISPEAEFTPKNVQTEKERVKLVYRIKITMANPRMELKPGMPADAVIETGNGKSLPQGPKR</sequence>
<dbReference type="EMBL" id="SRSD01000004">
    <property type="protein sequence ID" value="KAA0892274.1"/>
    <property type="molecule type" value="Genomic_DNA"/>
</dbReference>
<name>A0A5A9XHH8_9BACT</name>
<keyword evidence="5 6" id="KW-0175">Coiled coil</keyword>
<evidence type="ECO:0000256" key="4">
    <source>
        <dbReference type="ARBA" id="ARBA00022764"/>
    </source>
</evidence>
<evidence type="ECO:0000256" key="6">
    <source>
        <dbReference type="SAM" id="Coils"/>
    </source>
</evidence>
<evidence type="ECO:0000259" key="9">
    <source>
        <dbReference type="Pfam" id="PF25954"/>
    </source>
</evidence>
<feature type="coiled-coil region" evidence="6">
    <location>
        <begin position="110"/>
        <end position="137"/>
    </location>
</feature>
<reference evidence="10 11" key="1">
    <citation type="submission" date="2019-04" db="EMBL/GenBank/DDBJ databases">
        <title>Geobacter ruber sp. nov., ferric-reducing bacteria isolated from paddy soil.</title>
        <authorList>
            <person name="Xu Z."/>
            <person name="Masuda Y."/>
            <person name="Itoh H."/>
            <person name="Senoo K."/>
        </authorList>
    </citation>
    <scope>NUCLEOTIDE SEQUENCE [LARGE SCALE GENOMIC DNA]</scope>
    <source>
        <strain evidence="10 11">Red88</strain>
    </source>
</reference>
<dbReference type="InterPro" id="IPR050465">
    <property type="entry name" value="UPF0194_transport"/>
</dbReference>
<keyword evidence="4" id="KW-0574">Periplasm</keyword>
<comment type="caution">
    <text evidence="10">The sequence shown here is derived from an EMBL/GenBank/DDBJ whole genome shotgun (WGS) entry which is preliminary data.</text>
</comment>
<keyword evidence="7" id="KW-1133">Transmembrane helix</keyword>
<gene>
    <name evidence="10" type="ORF">ET418_08765</name>
</gene>
<evidence type="ECO:0000259" key="8">
    <source>
        <dbReference type="Pfam" id="PF25881"/>
    </source>
</evidence>
<dbReference type="Gene3D" id="1.10.287.470">
    <property type="entry name" value="Helix hairpin bin"/>
    <property type="match status" value="1"/>
</dbReference>
<evidence type="ECO:0000256" key="3">
    <source>
        <dbReference type="ARBA" id="ARBA00022729"/>
    </source>
</evidence>
<dbReference type="AlphaFoldDB" id="A0A5A9XHH8"/>
<feature type="transmembrane region" description="Helical" evidence="7">
    <location>
        <begin position="6"/>
        <end position="24"/>
    </location>
</feature>
<feature type="domain" description="YbhG-like alpha-helical hairpin" evidence="8">
    <location>
        <begin position="91"/>
        <end position="203"/>
    </location>
</feature>
<feature type="domain" description="CusB-like beta-barrel" evidence="9">
    <location>
        <begin position="241"/>
        <end position="325"/>
    </location>
</feature>
<dbReference type="PANTHER" id="PTHR32347:SF29">
    <property type="entry name" value="UPF0194 MEMBRANE PROTEIN YBHG"/>
    <property type="match status" value="1"/>
</dbReference>
<keyword evidence="7" id="KW-0472">Membrane</keyword>
<dbReference type="PANTHER" id="PTHR32347">
    <property type="entry name" value="EFFLUX SYSTEM COMPONENT YKNX-RELATED"/>
    <property type="match status" value="1"/>
</dbReference>
<keyword evidence="7" id="KW-0812">Transmembrane</keyword>
<comment type="subcellular location">
    <subcellularLocation>
        <location evidence="1">Periplasm</location>
    </subcellularLocation>
</comment>
<keyword evidence="3" id="KW-0732">Signal</keyword>
<dbReference type="RefSeq" id="WP_149307212.1">
    <property type="nucleotide sequence ID" value="NZ_SRSD01000004.1"/>
</dbReference>
<dbReference type="SUPFAM" id="SSF111369">
    <property type="entry name" value="HlyD-like secretion proteins"/>
    <property type="match status" value="2"/>
</dbReference>
<dbReference type="InterPro" id="IPR058792">
    <property type="entry name" value="Beta-barrel_RND_2"/>
</dbReference>
<dbReference type="Gene3D" id="2.40.30.170">
    <property type="match status" value="1"/>
</dbReference>
<accession>A0A5A9XHH8</accession>
<dbReference type="InterPro" id="IPR059052">
    <property type="entry name" value="HH_YbhG-like"/>
</dbReference>
<comment type="similarity">
    <text evidence="2">Belongs to the UPF0194 family.</text>
</comment>
<protein>
    <submittedName>
        <fullName evidence="10">HlyD family efflux transporter periplasmic adaptor subunit</fullName>
    </submittedName>
</protein>